<sequence length="90" mass="10458">MTVLNHLIIPPNIMFSDLYLFKNYKNEVRYNQYVLERVCDASGIPLSTHEVCLNQQNIEVINLWYQQHLQQGGKREPIAEEIAQLAVGDQ</sequence>
<dbReference type="AlphaFoldDB" id="A0AA41WZN3"/>
<name>A0AA41WZN3_9ALTE</name>
<organism evidence="1 2">
    <name type="scientific">Opacimonas viscosa</name>
    <dbReference type="NCBI Taxonomy" id="2961944"/>
    <lineage>
        <taxon>Bacteria</taxon>
        <taxon>Pseudomonadati</taxon>
        <taxon>Pseudomonadota</taxon>
        <taxon>Gammaproteobacteria</taxon>
        <taxon>Alteromonadales</taxon>
        <taxon>Alteromonadaceae</taxon>
        <taxon>Opacimonas</taxon>
    </lineage>
</organism>
<evidence type="ECO:0000313" key="2">
    <source>
        <dbReference type="Proteomes" id="UP001165413"/>
    </source>
</evidence>
<dbReference type="RefSeq" id="WP_254101732.1">
    <property type="nucleotide sequence ID" value="NZ_JANATA010000021.1"/>
</dbReference>
<proteinExistence type="predicted"/>
<reference evidence="1" key="1">
    <citation type="submission" date="2022-07" db="EMBL/GenBank/DDBJ databases">
        <title>Characterization of the Novel Bacterium Alteromonas immobilis LMIT006 and Alteromonas gregis LMIT007.</title>
        <authorList>
            <person name="Lin X."/>
        </authorList>
    </citation>
    <scope>NUCLEOTIDE SEQUENCE</scope>
    <source>
        <strain evidence="1">LMIT007</strain>
    </source>
</reference>
<dbReference type="Proteomes" id="UP001165413">
    <property type="component" value="Unassembled WGS sequence"/>
</dbReference>
<comment type="caution">
    <text evidence="1">The sequence shown here is derived from an EMBL/GenBank/DDBJ whole genome shotgun (WGS) entry which is preliminary data.</text>
</comment>
<dbReference type="EMBL" id="JANATA010000021">
    <property type="protein sequence ID" value="MCP3429417.1"/>
    <property type="molecule type" value="Genomic_DNA"/>
</dbReference>
<evidence type="ECO:0000313" key="1">
    <source>
        <dbReference type="EMBL" id="MCP3429417.1"/>
    </source>
</evidence>
<accession>A0AA41WZN3</accession>
<gene>
    <name evidence="1" type="ORF">NLF92_10720</name>
</gene>
<protein>
    <submittedName>
        <fullName evidence="1">Uncharacterized protein</fullName>
    </submittedName>
</protein>
<keyword evidence="2" id="KW-1185">Reference proteome</keyword>